<reference evidence="2 3" key="1">
    <citation type="journal article" date="2016" name="Mol. Biol. Evol.">
        <title>Comparative Genomics of Early-Diverging Mushroom-Forming Fungi Provides Insights into the Origins of Lignocellulose Decay Capabilities.</title>
        <authorList>
            <person name="Nagy L.G."/>
            <person name="Riley R."/>
            <person name="Tritt A."/>
            <person name="Adam C."/>
            <person name="Daum C."/>
            <person name="Floudas D."/>
            <person name="Sun H."/>
            <person name="Yadav J.S."/>
            <person name="Pangilinan J."/>
            <person name="Larsson K.H."/>
            <person name="Matsuura K."/>
            <person name="Barry K."/>
            <person name="Labutti K."/>
            <person name="Kuo R."/>
            <person name="Ohm R.A."/>
            <person name="Bhattacharya S.S."/>
            <person name="Shirouzu T."/>
            <person name="Yoshinaga Y."/>
            <person name="Martin F.M."/>
            <person name="Grigoriev I.V."/>
            <person name="Hibbett D.S."/>
        </authorList>
    </citation>
    <scope>NUCLEOTIDE SEQUENCE [LARGE SCALE GENOMIC DNA]</scope>
    <source>
        <strain evidence="2 3">HHB12029</strain>
    </source>
</reference>
<proteinExistence type="predicted"/>
<protein>
    <submittedName>
        <fullName evidence="2">Uncharacterized protein</fullName>
    </submittedName>
</protein>
<evidence type="ECO:0000313" key="2">
    <source>
        <dbReference type="EMBL" id="KZV95549.1"/>
    </source>
</evidence>
<evidence type="ECO:0000256" key="1">
    <source>
        <dbReference type="SAM" id="MobiDB-lite"/>
    </source>
</evidence>
<dbReference type="InParanoid" id="A0A166AVG9"/>
<keyword evidence="3" id="KW-1185">Reference proteome</keyword>
<feature type="compositionally biased region" description="Polar residues" evidence="1">
    <location>
        <begin position="96"/>
        <end position="105"/>
    </location>
</feature>
<dbReference type="AlphaFoldDB" id="A0A166AVG9"/>
<dbReference type="PROSITE" id="PS51257">
    <property type="entry name" value="PROKAR_LIPOPROTEIN"/>
    <property type="match status" value="1"/>
</dbReference>
<accession>A0A166AVG9</accession>
<gene>
    <name evidence="2" type="ORF">EXIGLDRAFT_470440</name>
</gene>
<sequence>MARRIGILQYGGSAATSCSGNRGTMCGTAKAQTRRYTTSSRMYTPTAVSTATSTPSGAPFTVQRNTFSTPSNHAQHKYAPTTFPKCKLGSSRIRATPSSPHLTATNPPPPRRKISSTTCPRAPSFEGRPYLCSRITF</sequence>
<dbReference type="EMBL" id="KV425955">
    <property type="protein sequence ID" value="KZV95549.1"/>
    <property type="molecule type" value="Genomic_DNA"/>
</dbReference>
<dbReference type="Proteomes" id="UP000077266">
    <property type="component" value="Unassembled WGS sequence"/>
</dbReference>
<organism evidence="2 3">
    <name type="scientific">Exidia glandulosa HHB12029</name>
    <dbReference type="NCBI Taxonomy" id="1314781"/>
    <lineage>
        <taxon>Eukaryota</taxon>
        <taxon>Fungi</taxon>
        <taxon>Dikarya</taxon>
        <taxon>Basidiomycota</taxon>
        <taxon>Agaricomycotina</taxon>
        <taxon>Agaricomycetes</taxon>
        <taxon>Auriculariales</taxon>
        <taxon>Exidiaceae</taxon>
        <taxon>Exidia</taxon>
    </lineage>
</organism>
<name>A0A166AVG9_EXIGL</name>
<feature type="region of interest" description="Disordered" evidence="1">
    <location>
        <begin position="89"/>
        <end position="120"/>
    </location>
</feature>
<evidence type="ECO:0000313" key="3">
    <source>
        <dbReference type="Proteomes" id="UP000077266"/>
    </source>
</evidence>